<protein>
    <submittedName>
        <fullName evidence="3">Phosphatase PAP2 family protein</fullName>
    </submittedName>
</protein>
<keyword evidence="4" id="KW-1185">Reference proteome</keyword>
<evidence type="ECO:0000313" key="3">
    <source>
        <dbReference type="EMBL" id="KAJ4461410.1"/>
    </source>
</evidence>
<dbReference type="Proteomes" id="UP001141327">
    <property type="component" value="Unassembled WGS sequence"/>
</dbReference>
<dbReference type="InterPro" id="IPR045221">
    <property type="entry name" value="Sphingomyelin_synth-like"/>
</dbReference>
<sequence>MAPTWTRHIKPFLTRLLIVAFGMVAWFATQAILGQRLVNPDDPISDGIFLLTEQINKYLNENKAVAHGLLIATSVVIDCVVTFMIAISIFGKTMRPFIAMIILFTCRQVCQMVCSLPPPEGMIWEYPGFPALFVTYDVTNDLFFSGHTAMAVLGGLEIASYGGFFVPLGYILIAFETITVLLLKAHYTMDVYTGFITALWTYSLGEKLAPVLDRIGQPEAAHQKKKAVIAAEEKQN</sequence>
<proteinExistence type="predicted"/>
<dbReference type="PANTHER" id="PTHR21290:SF25">
    <property type="entry name" value="SPHINGOMYELIN SYNTHASE-RELATED PROTEIN 1"/>
    <property type="match status" value="1"/>
</dbReference>
<keyword evidence="1" id="KW-0472">Membrane</keyword>
<dbReference type="PANTHER" id="PTHR21290">
    <property type="entry name" value="SPHINGOMYELIN SYNTHETASE"/>
    <property type="match status" value="1"/>
</dbReference>
<evidence type="ECO:0000256" key="1">
    <source>
        <dbReference type="SAM" id="Phobius"/>
    </source>
</evidence>
<evidence type="ECO:0000259" key="2">
    <source>
        <dbReference type="Pfam" id="PF24788"/>
    </source>
</evidence>
<feature type="transmembrane region" description="Helical" evidence="1">
    <location>
        <begin position="12"/>
        <end position="33"/>
    </location>
</feature>
<reference evidence="3" key="1">
    <citation type="journal article" date="2022" name="bioRxiv">
        <title>Genomics of Preaxostyla Flagellates Illuminates Evolutionary Transitions and the Path Towards Mitochondrial Loss.</title>
        <authorList>
            <person name="Novak L.V.F."/>
            <person name="Treitli S.C."/>
            <person name="Pyrih J."/>
            <person name="Halakuc P."/>
            <person name="Pipaliya S.V."/>
            <person name="Vacek V."/>
            <person name="Brzon O."/>
            <person name="Soukal P."/>
            <person name="Eme L."/>
            <person name="Dacks J.B."/>
            <person name="Karnkowska A."/>
            <person name="Elias M."/>
            <person name="Hampl V."/>
        </authorList>
    </citation>
    <scope>NUCLEOTIDE SEQUENCE</scope>
    <source>
        <strain evidence="3">RCP-MX</strain>
    </source>
</reference>
<keyword evidence="1" id="KW-1133">Transmembrane helix</keyword>
<feature type="transmembrane region" description="Helical" evidence="1">
    <location>
        <begin position="97"/>
        <end position="118"/>
    </location>
</feature>
<feature type="transmembrane region" description="Helical" evidence="1">
    <location>
        <begin position="158"/>
        <end position="183"/>
    </location>
</feature>
<comment type="caution">
    <text evidence="3">The sequence shown here is derived from an EMBL/GenBank/DDBJ whole genome shotgun (WGS) entry which is preliminary data.</text>
</comment>
<name>A0ABQ8UQH2_9EUKA</name>
<gene>
    <name evidence="3" type="ORF">PAPYR_1976</name>
</gene>
<evidence type="ECO:0000313" key="4">
    <source>
        <dbReference type="Proteomes" id="UP001141327"/>
    </source>
</evidence>
<feature type="transmembrane region" description="Helical" evidence="1">
    <location>
        <begin position="64"/>
        <end position="90"/>
    </location>
</feature>
<dbReference type="InterPro" id="IPR056361">
    <property type="entry name" value="AtPDCT1_2_TM_dom"/>
</dbReference>
<dbReference type="EMBL" id="JAPMOS010000007">
    <property type="protein sequence ID" value="KAJ4461410.1"/>
    <property type="molecule type" value="Genomic_DNA"/>
</dbReference>
<accession>A0ABQ8UQH2</accession>
<dbReference type="Pfam" id="PF24788">
    <property type="entry name" value="AtPDCT1_2"/>
    <property type="match status" value="1"/>
</dbReference>
<feature type="domain" description="AtPDCT1/2 transmembrane" evidence="2">
    <location>
        <begin position="48"/>
        <end position="206"/>
    </location>
</feature>
<keyword evidence="1" id="KW-0812">Transmembrane</keyword>
<organism evidence="3 4">
    <name type="scientific">Paratrimastix pyriformis</name>
    <dbReference type="NCBI Taxonomy" id="342808"/>
    <lineage>
        <taxon>Eukaryota</taxon>
        <taxon>Metamonada</taxon>
        <taxon>Preaxostyla</taxon>
        <taxon>Paratrimastigidae</taxon>
        <taxon>Paratrimastix</taxon>
    </lineage>
</organism>